<reference evidence="3" key="1">
    <citation type="journal article" date="2020" name="mSystems">
        <title>Genome- and Community-Level Interaction Insights into Carbon Utilization and Element Cycling Functions of Hydrothermarchaeota in Hydrothermal Sediment.</title>
        <authorList>
            <person name="Zhou Z."/>
            <person name="Liu Y."/>
            <person name="Xu W."/>
            <person name="Pan J."/>
            <person name="Luo Z.H."/>
            <person name="Li M."/>
        </authorList>
    </citation>
    <scope>NUCLEOTIDE SEQUENCE</scope>
    <source>
        <strain evidence="3">SpSt-667</strain>
    </source>
</reference>
<dbReference type="AlphaFoldDB" id="A0A832CSC4"/>
<dbReference type="GO" id="GO:0005524">
    <property type="term" value="F:ATP binding"/>
    <property type="evidence" value="ECO:0007669"/>
    <property type="project" value="UniProtKB-UniRule"/>
</dbReference>
<dbReference type="EMBL" id="DTCK01000019">
    <property type="protein sequence ID" value="HGQ35705.1"/>
    <property type="molecule type" value="Genomic_DNA"/>
</dbReference>
<organism evidence="3">
    <name type="scientific">Ignisphaera aggregans</name>
    <dbReference type="NCBI Taxonomy" id="334771"/>
    <lineage>
        <taxon>Archaea</taxon>
        <taxon>Thermoproteota</taxon>
        <taxon>Thermoprotei</taxon>
        <taxon>Desulfurococcales</taxon>
        <taxon>Desulfurococcaceae</taxon>
        <taxon>Ignisphaera</taxon>
    </lineage>
</organism>
<proteinExistence type="predicted"/>
<accession>A0A832CSC4</accession>
<dbReference type="Gene3D" id="3.40.50.20">
    <property type="match status" value="1"/>
</dbReference>
<name>A0A832CSC4_9CREN</name>
<feature type="domain" description="ATP-grasp" evidence="2">
    <location>
        <begin position="118"/>
        <end position="296"/>
    </location>
</feature>
<evidence type="ECO:0000256" key="1">
    <source>
        <dbReference type="PROSITE-ProRule" id="PRU00409"/>
    </source>
</evidence>
<dbReference type="Gene3D" id="3.40.50.1000">
    <property type="entry name" value="HAD superfamily/HAD-like"/>
    <property type="match status" value="1"/>
</dbReference>
<dbReference type="SUPFAM" id="SSF56059">
    <property type="entry name" value="Glutathione synthetase ATP-binding domain-like"/>
    <property type="match status" value="1"/>
</dbReference>
<evidence type="ECO:0000313" key="3">
    <source>
        <dbReference type="EMBL" id="HGQ35705.1"/>
    </source>
</evidence>
<protein>
    <recommendedName>
        <fullName evidence="2">ATP-grasp domain-containing protein</fullName>
    </recommendedName>
</protein>
<gene>
    <name evidence="3" type="ORF">ENU41_03390</name>
</gene>
<sequence>MKDCLVLASIASRKSIAVAKSIKELLKLRVIGVAHTNHPHVFSRYFDKVHIVRVDRSNIRWVYAVLGIAEEHHCRAVLPIDFVDFYMFSKHSKLFEELSIILISPPHESIVVASNRVKCWETLGGIANFPSQLLLEREDNIENVYRLRPPLVVKNLGDNSNPTFHLDYETAIKDALSRAPVLVQEYVEGIARGYYALAFNGTPLLEFTHQRIIEYTPIGGASLGAQGVVKDPRLFELGRKIIKKLKWNGVIMVETRYSDEKGIYYVIELNPKFWGSIDLPETLGYKFSALLVALHLYGYNYALKLKKKLKVRNSSFVWLLDALRYIPKMPKVWLKLVNICMRSPTQCDIDLTDMPRCIDQTLKAFQRFKREKNNWIQYLDRSREQLKIWLDRYRKFLLNPSRVVVIDFDATLVRLPIDWNSVRRSLIKEGIIYPWESINRALTRYWLTDKELYHKLSELVKHYEFSALNNIEVIIPLKLIEKLRERTKICIATKQPVEIVINTFKSLGTKNIFDNIVGRDSSWGPIKTTLFKKCVELCNAEEAIVIDDKIDYLIDAYRLGYTPILATSNSYLVAKSYRLGIPSGEPEKIINMLLEHTLSYATKEP</sequence>
<keyword evidence="1" id="KW-0547">Nucleotide-binding</keyword>
<dbReference type="GO" id="GO:0046872">
    <property type="term" value="F:metal ion binding"/>
    <property type="evidence" value="ECO:0007669"/>
    <property type="project" value="InterPro"/>
</dbReference>
<dbReference type="Gene3D" id="3.30.470.20">
    <property type="entry name" value="ATP-grasp fold, B domain"/>
    <property type="match status" value="1"/>
</dbReference>
<dbReference type="PROSITE" id="PS50975">
    <property type="entry name" value="ATP_GRASP"/>
    <property type="match status" value="1"/>
</dbReference>
<dbReference type="InterPro" id="IPR023214">
    <property type="entry name" value="HAD_sf"/>
</dbReference>
<dbReference type="CDD" id="cd01427">
    <property type="entry name" value="HAD_like"/>
    <property type="match status" value="1"/>
</dbReference>
<evidence type="ECO:0000259" key="2">
    <source>
        <dbReference type="PROSITE" id="PS50975"/>
    </source>
</evidence>
<dbReference type="SUPFAM" id="SSF56784">
    <property type="entry name" value="HAD-like"/>
    <property type="match status" value="1"/>
</dbReference>
<comment type="caution">
    <text evidence="3">The sequence shown here is derived from an EMBL/GenBank/DDBJ whole genome shotgun (WGS) entry which is preliminary data.</text>
</comment>
<keyword evidence="1" id="KW-0067">ATP-binding</keyword>
<dbReference type="InterPro" id="IPR011761">
    <property type="entry name" value="ATP-grasp"/>
</dbReference>
<dbReference type="InterPro" id="IPR036412">
    <property type="entry name" value="HAD-like_sf"/>
</dbReference>